<dbReference type="Proteomes" id="UP000807353">
    <property type="component" value="Unassembled WGS sequence"/>
</dbReference>
<keyword evidence="3" id="KW-1185">Reference proteome</keyword>
<comment type="caution">
    <text evidence="2">The sequence shown here is derived from an EMBL/GenBank/DDBJ whole genome shotgun (WGS) entry which is preliminary data.</text>
</comment>
<evidence type="ECO:0000313" key="3">
    <source>
        <dbReference type="Proteomes" id="UP000807353"/>
    </source>
</evidence>
<evidence type="ECO:0000313" key="2">
    <source>
        <dbReference type="EMBL" id="KAF9460847.1"/>
    </source>
</evidence>
<dbReference type="EMBL" id="MU150293">
    <property type="protein sequence ID" value="KAF9460847.1"/>
    <property type="molecule type" value="Genomic_DNA"/>
</dbReference>
<reference evidence="2" key="1">
    <citation type="submission" date="2020-11" db="EMBL/GenBank/DDBJ databases">
        <authorList>
            <consortium name="DOE Joint Genome Institute"/>
            <person name="Ahrendt S."/>
            <person name="Riley R."/>
            <person name="Andreopoulos W."/>
            <person name="Labutti K."/>
            <person name="Pangilinan J."/>
            <person name="Ruiz-Duenas F.J."/>
            <person name="Barrasa J.M."/>
            <person name="Sanchez-Garcia M."/>
            <person name="Camarero S."/>
            <person name="Miyauchi S."/>
            <person name="Serrano A."/>
            <person name="Linde D."/>
            <person name="Babiker R."/>
            <person name="Drula E."/>
            <person name="Ayuso-Fernandez I."/>
            <person name="Pacheco R."/>
            <person name="Padilla G."/>
            <person name="Ferreira P."/>
            <person name="Barriuso J."/>
            <person name="Kellner H."/>
            <person name="Castanera R."/>
            <person name="Alfaro M."/>
            <person name="Ramirez L."/>
            <person name="Pisabarro A.G."/>
            <person name="Kuo A."/>
            <person name="Tritt A."/>
            <person name="Lipzen A."/>
            <person name="He G."/>
            <person name="Yan M."/>
            <person name="Ng V."/>
            <person name="Cullen D."/>
            <person name="Martin F."/>
            <person name="Rosso M.-N."/>
            <person name="Henrissat B."/>
            <person name="Hibbett D."/>
            <person name="Martinez A.T."/>
            <person name="Grigoriev I.V."/>
        </authorList>
    </citation>
    <scope>NUCLEOTIDE SEQUENCE</scope>
    <source>
        <strain evidence="2">CBS 247.69</strain>
    </source>
</reference>
<proteinExistence type="predicted"/>
<evidence type="ECO:0000256" key="1">
    <source>
        <dbReference type="SAM" id="MobiDB-lite"/>
    </source>
</evidence>
<dbReference type="AlphaFoldDB" id="A0A9P5XZY6"/>
<protein>
    <submittedName>
        <fullName evidence="2">Uncharacterized protein</fullName>
    </submittedName>
</protein>
<gene>
    <name evidence="2" type="ORF">BDZ94DRAFT_1265270</name>
</gene>
<sequence>MLWIDTPPPGTRPPSFSRNYTSNTAQHNHTPSLDMDLQTIPMLTALSLPGSVNSSYSCLIDPNIQYVLQTDEETWAHSPSLTPPPFSEILHKIPPTSCPPSISLSSAISNNQDEVGVSELSFPPTSQSPSPIVVPPPPENIIAPLTDAAEYATALMTSVWGGREDQIATLAPTEYRIPNFDVHRKADGAAQLGARNRTYTNNGHTTTRPTKGFMDIFKKFGTKMRKIMQGLPRSARTRLNVNVARSRISLQGHRPCPPVSIEDPAAAYFPNSQSNSESARINQCNQRRLSLPAPPGLLSRLEKPHLSTIAQKLGSPLPGRFADVVDGDLTHLPATQTPSLKPNRNKYLQSNRLEIKETRIEARPEILERMRSSRHRLSLPMKLQPSRSSSATNSTFDTMIQPRLQLVATADSP</sequence>
<feature type="compositionally biased region" description="Pro residues" evidence="1">
    <location>
        <begin position="1"/>
        <end position="12"/>
    </location>
</feature>
<organism evidence="2 3">
    <name type="scientific">Collybia nuda</name>
    <dbReference type="NCBI Taxonomy" id="64659"/>
    <lineage>
        <taxon>Eukaryota</taxon>
        <taxon>Fungi</taxon>
        <taxon>Dikarya</taxon>
        <taxon>Basidiomycota</taxon>
        <taxon>Agaricomycotina</taxon>
        <taxon>Agaricomycetes</taxon>
        <taxon>Agaricomycetidae</taxon>
        <taxon>Agaricales</taxon>
        <taxon>Tricholomatineae</taxon>
        <taxon>Clitocybaceae</taxon>
        <taxon>Collybia</taxon>
    </lineage>
</organism>
<feature type="region of interest" description="Disordered" evidence="1">
    <location>
        <begin position="1"/>
        <end position="33"/>
    </location>
</feature>
<feature type="compositionally biased region" description="Polar residues" evidence="1">
    <location>
        <begin position="14"/>
        <end position="31"/>
    </location>
</feature>
<accession>A0A9P5XZY6</accession>
<name>A0A9P5XZY6_9AGAR</name>